<comment type="caution">
    <text evidence="1">The sequence shown here is derived from an EMBL/GenBank/DDBJ whole genome shotgun (WGS) entry which is preliminary data.</text>
</comment>
<keyword evidence="2" id="KW-1185">Reference proteome</keyword>
<dbReference type="Proteomes" id="UP000192578">
    <property type="component" value="Unassembled WGS sequence"/>
</dbReference>
<evidence type="ECO:0000313" key="2">
    <source>
        <dbReference type="Proteomes" id="UP000192578"/>
    </source>
</evidence>
<sequence>MSYIFESVTPDEIARGDRIRQDDFCSLYPSENLRGEYGEEHVITVTYGFKTTDLSQYKGIAQVTIFPNRAYYVPTFLYRTAKGNLVYTCCRS</sequence>
<dbReference type="AlphaFoldDB" id="A0A1W0X214"/>
<name>A0A1W0X214_HYPEX</name>
<protein>
    <submittedName>
        <fullName evidence="1">Uncharacterized protein</fullName>
    </submittedName>
</protein>
<gene>
    <name evidence="1" type="ORF">BV898_04561</name>
</gene>
<proteinExistence type="predicted"/>
<evidence type="ECO:0000313" key="1">
    <source>
        <dbReference type="EMBL" id="OQV21352.1"/>
    </source>
</evidence>
<dbReference type="OrthoDB" id="10053808at2759"/>
<reference evidence="2" key="1">
    <citation type="submission" date="2017-01" db="EMBL/GenBank/DDBJ databases">
        <title>Comparative genomics of anhydrobiosis in the tardigrade Hypsibius dujardini.</title>
        <authorList>
            <person name="Yoshida Y."/>
            <person name="Koutsovoulos G."/>
            <person name="Laetsch D."/>
            <person name="Stevens L."/>
            <person name="Kumar S."/>
            <person name="Horikawa D."/>
            <person name="Ishino K."/>
            <person name="Komine S."/>
            <person name="Tomita M."/>
            <person name="Blaxter M."/>
            <person name="Arakawa K."/>
        </authorList>
    </citation>
    <scope>NUCLEOTIDE SEQUENCE [LARGE SCALE GENOMIC DNA]</scope>
    <source>
        <strain evidence="2">Z151</strain>
    </source>
</reference>
<dbReference type="EMBL" id="MTYJ01000023">
    <property type="protein sequence ID" value="OQV21352.1"/>
    <property type="molecule type" value="Genomic_DNA"/>
</dbReference>
<accession>A0A1W0X214</accession>
<organism evidence="1 2">
    <name type="scientific">Hypsibius exemplaris</name>
    <name type="common">Freshwater tardigrade</name>
    <dbReference type="NCBI Taxonomy" id="2072580"/>
    <lineage>
        <taxon>Eukaryota</taxon>
        <taxon>Metazoa</taxon>
        <taxon>Ecdysozoa</taxon>
        <taxon>Tardigrada</taxon>
        <taxon>Eutardigrada</taxon>
        <taxon>Parachela</taxon>
        <taxon>Hypsibioidea</taxon>
        <taxon>Hypsibiidae</taxon>
        <taxon>Hypsibius</taxon>
    </lineage>
</organism>